<keyword evidence="1" id="KW-1133">Transmembrane helix</keyword>
<dbReference type="InterPro" id="IPR025517">
    <property type="entry name" value="DUF4405"/>
</dbReference>
<proteinExistence type="predicted"/>
<protein>
    <submittedName>
        <fullName evidence="3">DUF4405 domain-containing protein</fullName>
    </submittedName>
</protein>
<evidence type="ECO:0000313" key="4">
    <source>
        <dbReference type="Proteomes" id="UP000298602"/>
    </source>
</evidence>
<reference evidence="3 4" key="2">
    <citation type="submission" date="2019-05" db="EMBL/GenBank/DDBJ databases">
        <authorList>
            <person name="Suflita J.M."/>
            <person name="Marks C.R."/>
        </authorList>
    </citation>
    <scope>NUCLEOTIDE SEQUENCE [LARGE SCALE GENOMIC DNA]</scope>
    <source>
        <strain evidence="3 4">ALDC</strain>
    </source>
</reference>
<feature type="transmembrane region" description="Helical" evidence="1">
    <location>
        <begin position="93"/>
        <end position="112"/>
    </location>
</feature>
<evidence type="ECO:0000256" key="1">
    <source>
        <dbReference type="SAM" id="Phobius"/>
    </source>
</evidence>
<keyword evidence="1" id="KW-0812">Transmembrane</keyword>
<dbReference type="AlphaFoldDB" id="A0A4P8L1E3"/>
<gene>
    <name evidence="3" type="ORF">FDQ92_04470</name>
</gene>
<dbReference type="Pfam" id="PF14358">
    <property type="entry name" value="DUF4405"/>
    <property type="match status" value="1"/>
</dbReference>
<feature type="domain" description="Flavinylation-associated cytochrome" evidence="2">
    <location>
        <begin position="9"/>
        <end position="75"/>
    </location>
</feature>
<name>A0A4P8L1E3_9BACT</name>
<evidence type="ECO:0000259" key="2">
    <source>
        <dbReference type="Pfam" id="PF14358"/>
    </source>
</evidence>
<keyword evidence="4" id="KW-1185">Reference proteome</keyword>
<sequence>MEKNTWKFVVNTLLFVDFCTLAAIGLLLGLVVPKGGGRQGTNSFLGLQRHDWGDIHFTLALLFLGLLVVHIWNNWTWVVQSAKRIFGELSSKALCMIAGAWIPLLLILWLAARF</sequence>
<keyword evidence="1" id="KW-0472">Membrane</keyword>
<dbReference type="RefSeq" id="WP_137423465.1">
    <property type="nucleotide sequence ID" value="NZ_CP040098.1"/>
</dbReference>
<dbReference type="EMBL" id="CP040098">
    <property type="protein sequence ID" value="QCQ21494.1"/>
    <property type="molecule type" value="Genomic_DNA"/>
</dbReference>
<evidence type="ECO:0000313" key="3">
    <source>
        <dbReference type="EMBL" id="QCQ21494.1"/>
    </source>
</evidence>
<reference evidence="3 4" key="1">
    <citation type="submission" date="2019-05" db="EMBL/GenBank/DDBJ databases">
        <title>The Complete Genome Sequence of the n-alkane-degrading Desulfoglaeba alkanexedens ALDC reveals multiple alkylsuccinate synthase gene clusters.</title>
        <authorList>
            <person name="Callaghan A.V."/>
            <person name="Davidova I.A."/>
            <person name="Duncan K.E."/>
            <person name="Morris B."/>
            <person name="McInerney M.J."/>
        </authorList>
    </citation>
    <scope>NUCLEOTIDE SEQUENCE [LARGE SCALE GENOMIC DNA]</scope>
    <source>
        <strain evidence="3 4">ALDC</strain>
    </source>
</reference>
<organism evidence="3 4">
    <name type="scientific">Desulfoglaeba alkanexedens ALDC</name>
    <dbReference type="NCBI Taxonomy" id="980445"/>
    <lineage>
        <taxon>Bacteria</taxon>
        <taxon>Pseudomonadati</taxon>
        <taxon>Thermodesulfobacteriota</taxon>
        <taxon>Syntrophobacteria</taxon>
        <taxon>Syntrophobacterales</taxon>
        <taxon>Syntrophobacteraceae</taxon>
        <taxon>Desulfoglaeba</taxon>
    </lineage>
</organism>
<dbReference type="Proteomes" id="UP000298602">
    <property type="component" value="Chromosome"/>
</dbReference>
<feature type="transmembrane region" description="Helical" evidence="1">
    <location>
        <begin position="12"/>
        <end position="32"/>
    </location>
</feature>
<accession>A0A4P8L1E3</accession>
<dbReference type="KEGG" id="dax:FDQ92_04470"/>
<feature type="transmembrane region" description="Helical" evidence="1">
    <location>
        <begin position="52"/>
        <end position="72"/>
    </location>
</feature>